<dbReference type="VEuPathDB" id="FungiDB:SMAC_04710"/>
<dbReference type="GO" id="GO:0005524">
    <property type="term" value="F:ATP binding"/>
    <property type="evidence" value="ECO:0007669"/>
    <property type="project" value="InterPro"/>
</dbReference>
<dbReference type="PROSITE" id="PS50011">
    <property type="entry name" value="PROTEIN_KINASE_DOM"/>
    <property type="match status" value="1"/>
</dbReference>
<name>A0A8S8ZVJ7_SORMA</name>
<dbReference type="PANTHER" id="PTHR24359">
    <property type="entry name" value="SERINE/THREONINE-PROTEIN KINASE SBK1"/>
    <property type="match status" value="1"/>
</dbReference>
<evidence type="ECO:0000256" key="1">
    <source>
        <dbReference type="SAM" id="MobiDB-lite"/>
    </source>
</evidence>
<organism evidence="3 4">
    <name type="scientific">Sordaria macrospora</name>
    <dbReference type="NCBI Taxonomy" id="5147"/>
    <lineage>
        <taxon>Eukaryota</taxon>
        <taxon>Fungi</taxon>
        <taxon>Dikarya</taxon>
        <taxon>Ascomycota</taxon>
        <taxon>Pezizomycotina</taxon>
        <taxon>Sordariomycetes</taxon>
        <taxon>Sordariomycetidae</taxon>
        <taxon>Sordariales</taxon>
        <taxon>Sordariaceae</taxon>
        <taxon>Sordaria</taxon>
    </lineage>
</organism>
<dbReference type="CDD" id="cd00180">
    <property type="entry name" value="PKc"/>
    <property type="match status" value="1"/>
</dbReference>
<reference evidence="3 4" key="1">
    <citation type="submission" date="2017-07" db="EMBL/GenBank/DDBJ databases">
        <title>Genome sequence of the Sordaria macrospora wild type strain R19027.</title>
        <authorList>
            <person name="Nowrousian M."/>
            <person name="Teichert I."/>
            <person name="Kueck U."/>
        </authorList>
    </citation>
    <scope>NUCLEOTIDE SEQUENCE [LARGE SCALE GENOMIC DNA]</scope>
    <source>
        <strain evidence="3 4">R19027</strain>
        <tissue evidence="3">Mycelium</tissue>
    </source>
</reference>
<dbReference type="GO" id="GO:0004674">
    <property type="term" value="F:protein serine/threonine kinase activity"/>
    <property type="evidence" value="ECO:0007669"/>
    <property type="project" value="TreeGrafter"/>
</dbReference>
<evidence type="ECO:0000259" key="2">
    <source>
        <dbReference type="PROSITE" id="PS50011"/>
    </source>
</evidence>
<feature type="compositionally biased region" description="Polar residues" evidence="1">
    <location>
        <begin position="20"/>
        <end position="37"/>
    </location>
</feature>
<dbReference type="AlphaFoldDB" id="A0A8S8ZVJ7"/>
<dbReference type="InterPro" id="IPR000719">
    <property type="entry name" value="Prot_kinase_dom"/>
</dbReference>
<dbReference type="Gene3D" id="3.30.200.20">
    <property type="entry name" value="Phosphorylase Kinase, domain 1"/>
    <property type="match status" value="1"/>
</dbReference>
<dbReference type="EMBL" id="NMPR01000058">
    <property type="protein sequence ID" value="KAA8632292.1"/>
    <property type="molecule type" value="Genomic_DNA"/>
</dbReference>
<dbReference type="PANTHER" id="PTHR24359:SF1">
    <property type="entry name" value="INHIBITOR OF NUCLEAR FACTOR KAPPA-B KINASE EPSILON SUBUNIT HOMOLOG 1-RELATED"/>
    <property type="match status" value="1"/>
</dbReference>
<feature type="region of interest" description="Disordered" evidence="1">
    <location>
        <begin position="660"/>
        <end position="694"/>
    </location>
</feature>
<protein>
    <recommendedName>
        <fullName evidence="2">Protein kinase domain-containing protein</fullName>
    </recommendedName>
</protein>
<feature type="compositionally biased region" description="Low complexity" evidence="1">
    <location>
        <begin position="1"/>
        <end position="12"/>
    </location>
</feature>
<dbReference type="Gene3D" id="1.10.510.10">
    <property type="entry name" value="Transferase(Phosphotransferase) domain 1"/>
    <property type="match status" value="1"/>
</dbReference>
<feature type="domain" description="Protein kinase" evidence="2">
    <location>
        <begin position="327"/>
        <end position="650"/>
    </location>
</feature>
<dbReference type="SUPFAM" id="SSF56112">
    <property type="entry name" value="Protein kinase-like (PK-like)"/>
    <property type="match status" value="1"/>
</dbReference>
<evidence type="ECO:0000313" key="3">
    <source>
        <dbReference type="EMBL" id="KAA8632292.1"/>
    </source>
</evidence>
<proteinExistence type="predicted"/>
<feature type="region of interest" description="Disordered" evidence="1">
    <location>
        <begin position="1"/>
        <end position="102"/>
    </location>
</feature>
<dbReference type="SMART" id="SM00220">
    <property type="entry name" value="S_TKc"/>
    <property type="match status" value="1"/>
</dbReference>
<dbReference type="InterPro" id="IPR011009">
    <property type="entry name" value="Kinase-like_dom_sf"/>
</dbReference>
<feature type="compositionally biased region" description="Polar residues" evidence="1">
    <location>
        <begin position="77"/>
        <end position="88"/>
    </location>
</feature>
<gene>
    <name evidence="3" type="ORF">SMACR_04710</name>
</gene>
<feature type="region of interest" description="Disordered" evidence="1">
    <location>
        <begin position="121"/>
        <end position="169"/>
    </location>
</feature>
<sequence>MTRSFFSKTRSSSLREAEESQNSPAQSTSATSRPSFNSHRDNEQQYGGLSPRKPWHSVTSVFGNMFPKNKTNKRESSGTFHASSQSQPKNEDKKTAGTKAKENAVVEHRVQEKPDLIIRSMLESPDTQRTLSRDDTELTTVTSNHPSLGTGTVHTPGDSPVTEAEDEDMAQTGGLGDLIFDNMKDSKLTSGQFLPEGLLDRFLTEKSVRRELTKNNISPDDVDDLVAFAVHRAPKIFATLLQADYQGDRLLTAMQYFRKYAIGDEFLPITEENRSRVPFLVNQEWLWTKRAEKIFCEKQWAFRAAELPPRSADEMILKLDANAILPFVKAERSDSGAFGDVYRVLPSESNIRLAKLKGREMAVKYLKDQYPKGDRARLKQYDDWTREVETHHKIKHLGHPHIVEFIAAIERGEERYLVFLWADQGNLLSFWTNHPSPRISVTLVEAVVRQIQGLSEALDKLHNYNKEPGAGAESSVRHGDLKPENILSQSTQGRQPSAHEPDIGTLMIADLGLAKLHAVGTNVRDRTSTRATTWRYQPPEVETLKQKGRSRRYDIWSMGCVILEFVIWLRYGNEALRVFNANIVRVTRPGVVINIENGTESPWFEVLHDHDQTQKAQLHPIVEQTMNFMLENDPEFKGDTALRDIFHLVRDRLLVVELGQSNSQERTGAGTGSNSPTTSMTSIQSTSHVEGGTPFAQTSWNEQVIDPPEKDLPVPGISIVIDGVEELRMLRSEQPYSQSSHNTRAKSEELNATLLEILEKGRNNRGYWYSGTPDVMLDMNKIREAAGISSPSGFLSPDAARNAGGRGLAAQSAQAREVC</sequence>
<comment type="caution">
    <text evidence="3">The sequence shown here is derived from an EMBL/GenBank/DDBJ whole genome shotgun (WGS) entry which is preliminary data.</text>
</comment>
<accession>A0A8S8ZVJ7</accession>
<feature type="compositionally biased region" description="Basic and acidic residues" evidence="1">
    <location>
        <begin position="89"/>
        <end position="102"/>
    </location>
</feature>
<feature type="compositionally biased region" description="Polar residues" evidence="1">
    <location>
        <begin position="660"/>
        <end position="688"/>
    </location>
</feature>
<feature type="compositionally biased region" description="Polar residues" evidence="1">
    <location>
        <begin position="138"/>
        <end position="153"/>
    </location>
</feature>
<evidence type="ECO:0000313" key="4">
    <source>
        <dbReference type="Proteomes" id="UP000433876"/>
    </source>
</evidence>
<dbReference type="Proteomes" id="UP000433876">
    <property type="component" value="Unassembled WGS sequence"/>
</dbReference>
<dbReference type="Pfam" id="PF00069">
    <property type="entry name" value="Pkinase"/>
    <property type="match status" value="1"/>
</dbReference>